<reference evidence="2" key="1">
    <citation type="journal article" date="2017" name="Gigascience">
        <title>The genome draft of coconut (Cocos nucifera).</title>
        <authorList>
            <person name="Xiao Y."/>
            <person name="Xu P."/>
            <person name="Fan H."/>
            <person name="Baudouin L."/>
            <person name="Xia W."/>
            <person name="Bocs S."/>
            <person name="Xu J."/>
            <person name="Li Q."/>
            <person name="Guo A."/>
            <person name="Zhou L."/>
            <person name="Li J."/>
            <person name="Wu Y."/>
            <person name="Ma Z."/>
            <person name="Armero A."/>
            <person name="Issali A.E."/>
            <person name="Liu N."/>
            <person name="Peng M."/>
            <person name="Yang Y."/>
        </authorList>
    </citation>
    <scope>NUCLEOTIDE SEQUENCE</scope>
    <source>
        <tissue evidence="2">Spear leaf of Hainan Tall coconut</tissue>
    </source>
</reference>
<gene>
    <name evidence="2" type="ORF">COCNU_07G014590</name>
</gene>
<dbReference type="InterPro" id="IPR008551">
    <property type="entry name" value="TANGO2"/>
</dbReference>
<evidence type="ECO:0000256" key="1">
    <source>
        <dbReference type="SAM" id="Coils"/>
    </source>
</evidence>
<name>A0A8K0IGS4_COCNU</name>
<dbReference type="PANTHER" id="PTHR17985:SF8">
    <property type="entry name" value="TRANSPORT AND GOLGI ORGANIZATION PROTEIN 2 HOMOLOG"/>
    <property type="match status" value="1"/>
</dbReference>
<dbReference type="OrthoDB" id="191601at2759"/>
<dbReference type="PANTHER" id="PTHR17985">
    <property type="entry name" value="SER/THR-RICH PROTEIN T10 IN DGCR REGION"/>
    <property type="match status" value="1"/>
</dbReference>
<feature type="coiled-coil region" evidence="1">
    <location>
        <begin position="62"/>
        <end position="89"/>
    </location>
</feature>
<dbReference type="EMBL" id="CM017878">
    <property type="protein sequence ID" value="KAG1355347.1"/>
    <property type="molecule type" value="Genomic_DNA"/>
</dbReference>
<proteinExistence type="predicted"/>
<dbReference type="Pfam" id="PF05742">
    <property type="entry name" value="TANGO2"/>
    <property type="match status" value="1"/>
</dbReference>
<comment type="caution">
    <text evidence="2">The sequence shown here is derived from an EMBL/GenBank/DDBJ whole genome shotgun (WGS) entry which is preliminary data.</text>
</comment>
<evidence type="ECO:0000313" key="3">
    <source>
        <dbReference type="Proteomes" id="UP000797356"/>
    </source>
</evidence>
<keyword evidence="3" id="KW-1185">Reference proteome</keyword>
<protein>
    <submittedName>
        <fullName evidence="2">Uncharacterized protein</fullName>
    </submittedName>
</protein>
<accession>A0A8K0IGS4</accession>
<keyword evidence="1" id="KW-0175">Coiled coil</keyword>
<reference evidence="2" key="2">
    <citation type="submission" date="2019-07" db="EMBL/GenBank/DDBJ databases">
        <authorList>
            <person name="Yang Y."/>
            <person name="Bocs S."/>
            <person name="Baudouin L."/>
        </authorList>
    </citation>
    <scope>NUCLEOTIDE SEQUENCE</scope>
    <source>
        <tissue evidence="2">Spear leaf of Hainan Tall coconut</tissue>
    </source>
</reference>
<organism evidence="2 3">
    <name type="scientific">Cocos nucifera</name>
    <name type="common">Coconut palm</name>
    <dbReference type="NCBI Taxonomy" id="13894"/>
    <lineage>
        <taxon>Eukaryota</taxon>
        <taxon>Viridiplantae</taxon>
        <taxon>Streptophyta</taxon>
        <taxon>Embryophyta</taxon>
        <taxon>Tracheophyta</taxon>
        <taxon>Spermatophyta</taxon>
        <taxon>Magnoliopsida</taxon>
        <taxon>Liliopsida</taxon>
        <taxon>Arecaceae</taxon>
        <taxon>Arecoideae</taxon>
        <taxon>Cocoseae</taxon>
        <taxon>Attaleinae</taxon>
        <taxon>Cocos</taxon>
    </lineage>
</organism>
<evidence type="ECO:0000313" key="2">
    <source>
        <dbReference type="EMBL" id="KAG1355347.1"/>
    </source>
</evidence>
<dbReference type="Proteomes" id="UP000797356">
    <property type="component" value="Chromosome 7"/>
</dbReference>
<sequence>MVEESLLLAKLERMERLSFLNQQKEAFISILKSRHYATIFMNTIKTARSDLAKVREKSKTSQKAVEAKIGHLKEALKKAKIEKAKAKADGASKKKRRKVVEAKVIEVEKKDEGQVIEAEHLAVEAFKSSPKFTKIKVEFDGEAFKARYRSQSMMRVISPGWSLVEIEESVAAVSFAPNSWADYEEIVKEADQYNGFNLILTDLCSKVMVYISNRPKGEPISVQTVPSGLHVISNGKLDAPWPKSQRLGKNFNEFLRGHGKKDVSLKGMVEELMGDDVKASRDELPDTGVEPEWEFQLSSIFIDTDTKLGRYGTRSMAAISVKTNGNAIFYEKHLESSSWKENIVKFHVKKSQHI</sequence>
<dbReference type="AlphaFoldDB" id="A0A8K0IGS4"/>